<evidence type="ECO:0000313" key="3">
    <source>
        <dbReference type="EMBL" id="OGI95125.1"/>
    </source>
</evidence>
<accession>A0A1F6XLY2</accession>
<keyword evidence="2" id="KW-0812">Transmembrane</keyword>
<proteinExistence type="predicted"/>
<comment type="caution">
    <text evidence="3">The sequence shown here is derived from an EMBL/GenBank/DDBJ whole genome shotgun (WGS) entry which is preliminary data.</text>
</comment>
<protein>
    <submittedName>
        <fullName evidence="3">Uncharacterized protein</fullName>
    </submittedName>
</protein>
<evidence type="ECO:0000256" key="1">
    <source>
        <dbReference type="SAM" id="MobiDB-lite"/>
    </source>
</evidence>
<name>A0A1F6XLY2_9BACT</name>
<feature type="region of interest" description="Disordered" evidence="1">
    <location>
        <begin position="62"/>
        <end position="82"/>
    </location>
</feature>
<dbReference type="EMBL" id="MFUX01000001">
    <property type="protein sequence ID" value="OGI95125.1"/>
    <property type="molecule type" value="Genomic_DNA"/>
</dbReference>
<evidence type="ECO:0000256" key="2">
    <source>
        <dbReference type="SAM" id="Phobius"/>
    </source>
</evidence>
<dbReference type="Proteomes" id="UP000176629">
    <property type="component" value="Unassembled WGS sequence"/>
</dbReference>
<organism evidence="3 4">
    <name type="scientific">Candidatus Nomurabacteria bacterium RIFCSPLOWO2_01_FULL_40_18</name>
    <dbReference type="NCBI Taxonomy" id="1801773"/>
    <lineage>
        <taxon>Bacteria</taxon>
        <taxon>Candidatus Nomuraibacteriota</taxon>
    </lineage>
</organism>
<evidence type="ECO:0000313" key="4">
    <source>
        <dbReference type="Proteomes" id="UP000176629"/>
    </source>
</evidence>
<sequence length="82" mass="9296">MSKNKKLIILSLIVIILGLFVVFYSPKYSSPPPAPLRQYDLSITERNQALAELRKVISKSPPLTTKERSQALTELKKLNQTK</sequence>
<gene>
    <name evidence="3" type="ORF">A3A03_01740</name>
</gene>
<keyword evidence="2" id="KW-0472">Membrane</keyword>
<feature type="transmembrane region" description="Helical" evidence="2">
    <location>
        <begin position="7"/>
        <end position="25"/>
    </location>
</feature>
<keyword evidence="2" id="KW-1133">Transmembrane helix</keyword>
<feature type="compositionally biased region" description="Basic and acidic residues" evidence="1">
    <location>
        <begin position="65"/>
        <end position="82"/>
    </location>
</feature>
<dbReference type="STRING" id="1801773.A3A03_01740"/>
<dbReference type="AlphaFoldDB" id="A0A1F6XLY2"/>
<reference evidence="3 4" key="1">
    <citation type="journal article" date="2016" name="Nat. Commun.">
        <title>Thousands of microbial genomes shed light on interconnected biogeochemical processes in an aquifer system.</title>
        <authorList>
            <person name="Anantharaman K."/>
            <person name="Brown C.T."/>
            <person name="Hug L.A."/>
            <person name="Sharon I."/>
            <person name="Castelle C.J."/>
            <person name="Probst A.J."/>
            <person name="Thomas B.C."/>
            <person name="Singh A."/>
            <person name="Wilkins M.J."/>
            <person name="Karaoz U."/>
            <person name="Brodie E.L."/>
            <person name="Williams K.H."/>
            <person name="Hubbard S.S."/>
            <person name="Banfield J.F."/>
        </authorList>
    </citation>
    <scope>NUCLEOTIDE SEQUENCE [LARGE SCALE GENOMIC DNA]</scope>
</reference>